<accession>A0A931AVA6</accession>
<dbReference type="EMBL" id="JADAKE010000020">
    <property type="protein sequence ID" value="MBF8808466.1"/>
    <property type="molecule type" value="Genomic_DNA"/>
</dbReference>
<keyword evidence="2" id="KW-0812">Transmembrane</keyword>
<proteinExistence type="predicted"/>
<reference evidence="3" key="1">
    <citation type="submission" date="2020-09" db="EMBL/GenBank/DDBJ databases">
        <title>Genomic insights into the novelty and pathogenicity of a unique biofilm-forming Enterococcus sp. bacteria (Enterococcus lacertideformus) identified in reptiles.</title>
        <authorList>
            <person name="Agius J.E."/>
            <person name="Phalen D.N."/>
            <person name="Rose K."/>
            <person name="Eden J.-S."/>
        </authorList>
    </citation>
    <scope>NUCLEOTIDE SEQUENCE</scope>
    <source>
        <strain evidence="3">PHRS 0518</strain>
    </source>
</reference>
<dbReference type="SUPFAM" id="SSF63817">
    <property type="entry name" value="Sortase"/>
    <property type="match status" value="1"/>
</dbReference>
<dbReference type="Pfam" id="PF04203">
    <property type="entry name" value="Sortase"/>
    <property type="match status" value="1"/>
</dbReference>
<name>A0A931AVA6_9ENTE</name>
<keyword evidence="1" id="KW-0378">Hydrolase</keyword>
<evidence type="ECO:0008006" key="5">
    <source>
        <dbReference type="Google" id="ProtNLM"/>
    </source>
</evidence>
<evidence type="ECO:0000313" key="4">
    <source>
        <dbReference type="Proteomes" id="UP000637757"/>
    </source>
</evidence>
<evidence type="ECO:0000256" key="2">
    <source>
        <dbReference type="SAM" id="Phobius"/>
    </source>
</evidence>
<dbReference type="InterPro" id="IPR023365">
    <property type="entry name" value="Sortase_dom-sf"/>
</dbReference>
<protein>
    <recommendedName>
        <fullName evidence="5">Sortase</fullName>
    </recommendedName>
</protein>
<keyword evidence="2" id="KW-1133">Transmembrane helix</keyword>
<dbReference type="GO" id="GO:0016787">
    <property type="term" value="F:hydrolase activity"/>
    <property type="evidence" value="ECO:0007669"/>
    <property type="project" value="UniProtKB-KW"/>
</dbReference>
<dbReference type="Proteomes" id="UP000637757">
    <property type="component" value="Unassembled WGS sequence"/>
</dbReference>
<dbReference type="Gene3D" id="2.40.260.10">
    <property type="entry name" value="Sortase"/>
    <property type="match status" value="1"/>
</dbReference>
<keyword evidence="2" id="KW-0472">Membrane</keyword>
<evidence type="ECO:0000256" key="1">
    <source>
        <dbReference type="ARBA" id="ARBA00022801"/>
    </source>
</evidence>
<evidence type="ECO:0000313" key="3">
    <source>
        <dbReference type="EMBL" id="MBF8808466.1"/>
    </source>
</evidence>
<organism evidence="3 4">
    <name type="scientific">Enterococcus lacertideformus</name>
    <dbReference type="NCBI Taxonomy" id="2771493"/>
    <lineage>
        <taxon>Bacteria</taxon>
        <taxon>Bacillati</taxon>
        <taxon>Bacillota</taxon>
        <taxon>Bacilli</taxon>
        <taxon>Lactobacillales</taxon>
        <taxon>Enterococcaceae</taxon>
        <taxon>Enterococcus</taxon>
    </lineage>
</organism>
<sequence length="156" mass="17209">MKYLTQLIINFLVSLAFCFLFLGTILTVGKYLQLDGMINSVKVFFLDTKQTAKIDTKTLATSAYSRQKEGMIDSAHLPYPKFGEQYGRIDIPALNVTSPLYWGDSDEILAKGMGQSGSKLPGEEGYALIGGHTIPYFLNVNNLVIGDTIHIDTTYG</sequence>
<dbReference type="AlphaFoldDB" id="A0A931AVA6"/>
<dbReference type="InterPro" id="IPR005754">
    <property type="entry name" value="Sortase"/>
</dbReference>
<gene>
    <name evidence="3" type="ORF">IC227_09485</name>
</gene>
<keyword evidence="4" id="KW-1185">Reference proteome</keyword>
<comment type="caution">
    <text evidence="3">The sequence shown here is derived from an EMBL/GenBank/DDBJ whole genome shotgun (WGS) entry which is preliminary data.</text>
</comment>
<feature type="transmembrane region" description="Helical" evidence="2">
    <location>
        <begin position="7"/>
        <end position="32"/>
    </location>
</feature>